<name>A0A7U2MJJ6_ASPFN</name>
<protein>
    <submittedName>
        <fullName evidence="1">Uncharacterized protein</fullName>
    </submittedName>
</protein>
<dbReference type="Proteomes" id="UP000596276">
    <property type="component" value="Chromosome 5"/>
</dbReference>
<organism evidence="1 2">
    <name type="scientific">Aspergillus flavus (strain ATCC 200026 / FGSC A1120 / IAM 13836 / NRRL 3357 / JCM 12722 / SRRC 167)</name>
    <dbReference type="NCBI Taxonomy" id="332952"/>
    <lineage>
        <taxon>Eukaryota</taxon>
        <taxon>Fungi</taxon>
        <taxon>Dikarya</taxon>
        <taxon>Ascomycota</taxon>
        <taxon>Pezizomycotina</taxon>
        <taxon>Eurotiomycetes</taxon>
        <taxon>Eurotiomycetidae</taxon>
        <taxon>Eurotiales</taxon>
        <taxon>Aspergillaceae</taxon>
        <taxon>Aspergillus</taxon>
        <taxon>Aspergillus subgen. Circumdati</taxon>
    </lineage>
</organism>
<dbReference type="OMA" id="IWLLESH"/>
<accession>A0A7U2MJJ6</accession>
<gene>
    <name evidence="1" type="ORF">F9C07_8698</name>
</gene>
<keyword evidence="2" id="KW-1185">Reference proteome</keyword>
<proteinExistence type="predicted"/>
<dbReference type="AlphaFoldDB" id="A0A7U2MJJ6"/>
<evidence type="ECO:0000313" key="2">
    <source>
        <dbReference type="Proteomes" id="UP000596276"/>
    </source>
</evidence>
<dbReference type="VEuPathDB" id="FungiDB:F9C07_8698"/>
<dbReference type="EMBL" id="CP044621">
    <property type="protein sequence ID" value="QRD84440.1"/>
    <property type="molecule type" value="Genomic_DNA"/>
</dbReference>
<reference evidence="2" key="1">
    <citation type="journal article" date="2021" name="G3 (Bethesda)">
        <title>Chromosome assembled and annotated genome sequence of Aspergillus flavus NRRL 3357.</title>
        <authorList>
            <person name="Skerker J.M."/>
            <person name="Pianalto K.M."/>
            <person name="Mondo S.J."/>
            <person name="Yang K."/>
            <person name="Arkin A.P."/>
            <person name="Keller N.P."/>
            <person name="Grigoriev I.V."/>
            <person name="Louise Glass N.L."/>
        </authorList>
    </citation>
    <scope>NUCLEOTIDE SEQUENCE [LARGE SCALE GENOMIC DNA]</scope>
    <source>
        <strain evidence="2">ATCC 200026 / FGSC A1120 / IAM 13836 / NRRL 3357 / JCM 12722 / SRRC 167</strain>
    </source>
</reference>
<sequence>MNKLIGPLITCFLPSAGDSLSASYRQMFSFLTDLGPVYTIWLLESHRIHSWAVVILPNAPGSFLPALIAGYYGPHFGNFFPKIVAMRQCFHAIWQLFPITVQAPFRLLEKCAYPPVRPRPQ</sequence>
<evidence type="ECO:0000313" key="1">
    <source>
        <dbReference type="EMBL" id="QRD84440.1"/>
    </source>
</evidence>